<dbReference type="AlphaFoldDB" id="A0AAV7R0Z0"/>
<protein>
    <recommendedName>
        <fullName evidence="3">Reverse transcriptase</fullName>
    </recommendedName>
</protein>
<proteinExistence type="predicted"/>
<keyword evidence="2" id="KW-1185">Reference proteome</keyword>
<dbReference type="Proteomes" id="UP001066276">
    <property type="component" value="Chromosome 6"/>
</dbReference>
<name>A0AAV7R0Z0_PLEWA</name>
<comment type="caution">
    <text evidence="1">The sequence shown here is derived from an EMBL/GenBank/DDBJ whole genome shotgun (WGS) entry which is preliminary data.</text>
</comment>
<dbReference type="EMBL" id="JANPWB010000010">
    <property type="protein sequence ID" value="KAJ1145973.1"/>
    <property type="molecule type" value="Genomic_DNA"/>
</dbReference>
<reference evidence="1" key="1">
    <citation type="journal article" date="2022" name="bioRxiv">
        <title>Sequencing and chromosome-scale assembly of the giantPleurodeles waltlgenome.</title>
        <authorList>
            <person name="Brown T."/>
            <person name="Elewa A."/>
            <person name="Iarovenko S."/>
            <person name="Subramanian E."/>
            <person name="Araus A.J."/>
            <person name="Petzold A."/>
            <person name="Susuki M."/>
            <person name="Suzuki K.-i.T."/>
            <person name="Hayashi T."/>
            <person name="Toyoda A."/>
            <person name="Oliveira C."/>
            <person name="Osipova E."/>
            <person name="Leigh N.D."/>
            <person name="Simon A."/>
            <person name="Yun M.H."/>
        </authorList>
    </citation>
    <scope>NUCLEOTIDE SEQUENCE</scope>
    <source>
        <strain evidence="1">20211129_DDA</strain>
        <tissue evidence="1">Liver</tissue>
    </source>
</reference>
<gene>
    <name evidence="1" type="ORF">NDU88_012256</name>
</gene>
<sequence>MGRHSSLVDAEVGPLISCTWVPGTYLTPSCLNKIDPGRRAGCARCGFFGAYFLHLAWTFRLVSRFWHDVVERVVDVTGLGIEATPMACLLGVVQKPWGRTILYKLAQLALVLARHRVEIGWMSARSPLLSEWIRDLMEWGVPEEQHMRCMRRDEKVLTDLEVWGTFLERFSGVVGVSSADNIRVGILHNESIVLKTINYGFAIYPDFS</sequence>
<evidence type="ECO:0000313" key="2">
    <source>
        <dbReference type="Proteomes" id="UP001066276"/>
    </source>
</evidence>
<organism evidence="1 2">
    <name type="scientific">Pleurodeles waltl</name>
    <name type="common">Iberian ribbed newt</name>
    <dbReference type="NCBI Taxonomy" id="8319"/>
    <lineage>
        <taxon>Eukaryota</taxon>
        <taxon>Metazoa</taxon>
        <taxon>Chordata</taxon>
        <taxon>Craniata</taxon>
        <taxon>Vertebrata</taxon>
        <taxon>Euteleostomi</taxon>
        <taxon>Amphibia</taxon>
        <taxon>Batrachia</taxon>
        <taxon>Caudata</taxon>
        <taxon>Salamandroidea</taxon>
        <taxon>Salamandridae</taxon>
        <taxon>Pleurodelinae</taxon>
        <taxon>Pleurodeles</taxon>
    </lineage>
</organism>
<accession>A0AAV7R0Z0</accession>
<evidence type="ECO:0000313" key="1">
    <source>
        <dbReference type="EMBL" id="KAJ1145973.1"/>
    </source>
</evidence>
<evidence type="ECO:0008006" key="3">
    <source>
        <dbReference type="Google" id="ProtNLM"/>
    </source>
</evidence>